<evidence type="ECO:0000313" key="2">
    <source>
        <dbReference type="EMBL" id="PIZ41675.1"/>
    </source>
</evidence>
<dbReference type="InterPro" id="IPR035929">
    <property type="entry name" value="CoaB-like_sf"/>
</dbReference>
<dbReference type="GO" id="GO:0003824">
    <property type="term" value="F:catalytic activity"/>
    <property type="evidence" value="ECO:0007669"/>
    <property type="project" value="UniProtKB-ARBA"/>
</dbReference>
<comment type="caution">
    <text evidence="2">The sequence shown here is derived from an EMBL/GenBank/DDBJ whole genome shotgun (WGS) entry which is preliminary data.</text>
</comment>
<proteinExistence type="predicted"/>
<dbReference type="Proteomes" id="UP000230956">
    <property type="component" value="Unassembled WGS sequence"/>
</dbReference>
<feature type="domain" description="DNA/pantothenate metabolism flavoprotein C-terminal" evidence="1">
    <location>
        <begin position="1"/>
        <end position="128"/>
    </location>
</feature>
<dbReference type="AlphaFoldDB" id="A0A2M7T9W8"/>
<reference evidence="3" key="1">
    <citation type="submission" date="2017-09" db="EMBL/GenBank/DDBJ databases">
        <title>Depth-based differentiation of microbial function through sediment-hosted aquifers and enrichment of novel symbionts in the deep terrestrial subsurface.</title>
        <authorList>
            <person name="Probst A.J."/>
            <person name="Ladd B."/>
            <person name="Jarett J.K."/>
            <person name="Geller-Mcgrath D.E."/>
            <person name="Sieber C.M.K."/>
            <person name="Emerson J.B."/>
            <person name="Anantharaman K."/>
            <person name="Thomas B.C."/>
            <person name="Malmstrom R."/>
            <person name="Stieglmeier M."/>
            <person name="Klingl A."/>
            <person name="Woyke T."/>
            <person name="Ryan C.M."/>
            <person name="Banfield J.F."/>
        </authorList>
    </citation>
    <scope>NUCLEOTIDE SEQUENCE [LARGE SCALE GENOMIC DNA]</scope>
</reference>
<accession>A0A2M7T9W8</accession>
<dbReference type="Pfam" id="PF04127">
    <property type="entry name" value="DFP"/>
    <property type="match status" value="1"/>
</dbReference>
<sequence>MDAVVMTAAVADFRPSSSGIEKIKKERMPKSIELELNPDILQAVSKKKGNKLVVGFAAESENIIENATKKIKKKDIDLIVANDIASPGVGFGSDLNLAVLINKKGPVGDLITYKKTELAEKILDWVAAHIAVSSISS</sequence>
<dbReference type="GO" id="GO:0015937">
    <property type="term" value="P:coenzyme A biosynthetic process"/>
    <property type="evidence" value="ECO:0007669"/>
    <property type="project" value="UniProtKB-ARBA"/>
</dbReference>
<gene>
    <name evidence="2" type="ORF">COY37_02000</name>
</gene>
<evidence type="ECO:0000259" key="1">
    <source>
        <dbReference type="Pfam" id="PF04127"/>
    </source>
</evidence>
<dbReference type="InterPro" id="IPR007085">
    <property type="entry name" value="DNA/pantothenate-metab_flavo_C"/>
</dbReference>
<evidence type="ECO:0000313" key="3">
    <source>
        <dbReference type="Proteomes" id="UP000230956"/>
    </source>
</evidence>
<dbReference type="SUPFAM" id="SSF102645">
    <property type="entry name" value="CoaB-like"/>
    <property type="match status" value="1"/>
</dbReference>
<dbReference type="Gene3D" id="3.40.50.10300">
    <property type="entry name" value="CoaB-like"/>
    <property type="match status" value="1"/>
</dbReference>
<organism evidence="2 3">
    <name type="scientific">Candidatus Aquicultor secundus</name>
    <dbReference type="NCBI Taxonomy" id="1973895"/>
    <lineage>
        <taxon>Bacteria</taxon>
        <taxon>Bacillati</taxon>
        <taxon>Actinomycetota</taxon>
        <taxon>Candidatus Aquicultoria</taxon>
        <taxon>Candidatus Aquicultorales</taxon>
        <taxon>Candidatus Aquicultoraceae</taxon>
        <taxon>Candidatus Aquicultor</taxon>
    </lineage>
</organism>
<protein>
    <recommendedName>
        <fullName evidence="1">DNA/pantothenate metabolism flavoprotein C-terminal domain-containing protein</fullName>
    </recommendedName>
</protein>
<dbReference type="EMBL" id="PFNG01000047">
    <property type="protein sequence ID" value="PIZ41675.1"/>
    <property type="molecule type" value="Genomic_DNA"/>
</dbReference>
<name>A0A2M7T9W8_9ACTN</name>